<dbReference type="Gene3D" id="3.20.20.370">
    <property type="entry name" value="Glycoside hydrolase/deacetylase"/>
    <property type="match status" value="1"/>
</dbReference>
<organism evidence="5 6">
    <name type="scientific">Streptacidiphilus cavernicola</name>
    <dbReference type="NCBI Taxonomy" id="3342716"/>
    <lineage>
        <taxon>Bacteria</taxon>
        <taxon>Bacillati</taxon>
        <taxon>Actinomycetota</taxon>
        <taxon>Actinomycetes</taxon>
        <taxon>Kitasatosporales</taxon>
        <taxon>Streptomycetaceae</taxon>
        <taxon>Streptacidiphilus</taxon>
    </lineage>
</organism>
<feature type="region of interest" description="Disordered" evidence="3">
    <location>
        <begin position="1"/>
        <end position="22"/>
    </location>
</feature>
<keyword evidence="5" id="KW-0378">Hydrolase</keyword>
<comment type="caution">
    <text evidence="5">The sequence shown here is derived from an EMBL/GenBank/DDBJ whole genome shotgun (WGS) entry which is preliminary data.</text>
</comment>
<protein>
    <submittedName>
        <fullName evidence="5">Polysaccharide deacetylase family protein</fullName>
        <ecNumber evidence="5">3.-.-.-</ecNumber>
    </submittedName>
</protein>
<gene>
    <name evidence="5" type="ORF">ACEZDE_19790</name>
</gene>
<keyword evidence="6" id="KW-1185">Reference proteome</keyword>
<dbReference type="SUPFAM" id="SSF88713">
    <property type="entry name" value="Glycoside hydrolase/deacetylase"/>
    <property type="match status" value="1"/>
</dbReference>
<evidence type="ECO:0000313" key="6">
    <source>
        <dbReference type="Proteomes" id="UP001592531"/>
    </source>
</evidence>
<keyword evidence="2" id="KW-0732">Signal</keyword>
<dbReference type="InterPro" id="IPR002509">
    <property type="entry name" value="NODB_dom"/>
</dbReference>
<proteinExistence type="predicted"/>
<feature type="compositionally biased region" description="Basic and acidic residues" evidence="3">
    <location>
        <begin position="12"/>
        <end position="22"/>
    </location>
</feature>
<dbReference type="GO" id="GO:0016787">
    <property type="term" value="F:hydrolase activity"/>
    <property type="evidence" value="ECO:0007669"/>
    <property type="project" value="UniProtKB-KW"/>
</dbReference>
<dbReference type="RefSeq" id="WP_380537650.1">
    <property type="nucleotide sequence ID" value="NZ_JBHFAB010000014.1"/>
</dbReference>
<dbReference type="EC" id="3.-.-.-" evidence="5"/>
<evidence type="ECO:0000256" key="1">
    <source>
        <dbReference type="ARBA" id="ARBA00004613"/>
    </source>
</evidence>
<dbReference type="PROSITE" id="PS51677">
    <property type="entry name" value="NODB"/>
    <property type="match status" value="1"/>
</dbReference>
<dbReference type="EMBL" id="JBHFAB010000014">
    <property type="protein sequence ID" value="MFC1418858.1"/>
    <property type="molecule type" value="Genomic_DNA"/>
</dbReference>
<dbReference type="Proteomes" id="UP001592531">
    <property type="component" value="Unassembled WGS sequence"/>
</dbReference>
<evidence type="ECO:0000256" key="2">
    <source>
        <dbReference type="ARBA" id="ARBA00022729"/>
    </source>
</evidence>
<feature type="domain" description="NodB homology" evidence="4">
    <location>
        <begin position="75"/>
        <end position="315"/>
    </location>
</feature>
<evidence type="ECO:0000259" key="4">
    <source>
        <dbReference type="PROSITE" id="PS51677"/>
    </source>
</evidence>
<dbReference type="InterPro" id="IPR011330">
    <property type="entry name" value="Glyco_hydro/deAcase_b/a-brl"/>
</dbReference>
<dbReference type="CDD" id="cd10918">
    <property type="entry name" value="CE4_NodB_like_5s_6s"/>
    <property type="match status" value="1"/>
</dbReference>
<accession>A0ABV6VZ56</accession>
<reference evidence="5 6" key="1">
    <citation type="submission" date="2024-09" db="EMBL/GenBank/DDBJ databases">
        <authorList>
            <person name="Lee S.D."/>
        </authorList>
    </citation>
    <scope>NUCLEOTIDE SEQUENCE [LARGE SCALE GENOMIC DNA]</scope>
    <source>
        <strain evidence="5 6">N8-3</strain>
    </source>
</reference>
<dbReference type="PANTHER" id="PTHR34216:SF3">
    <property type="entry name" value="POLY-BETA-1,6-N-ACETYL-D-GLUCOSAMINE N-DEACETYLASE"/>
    <property type="match status" value="1"/>
</dbReference>
<dbReference type="PANTHER" id="PTHR34216">
    <property type="match status" value="1"/>
</dbReference>
<comment type="subcellular location">
    <subcellularLocation>
        <location evidence="1">Secreted</location>
    </subcellularLocation>
</comment>
<evidence type="ECO:0000313" key="5">
    <source>
        <dbReference type="EMBL" id="MFC1418858.1"/>
    </source>
</evidence>
<name>A0ABV6VZ56_9ACTN</name>
<evidence type="ECO:0000256" key="3">
    <source>
        <dbReference type="SAM" id="MobiDB-lite"/>
    </source>
</evidence>
<sequence>MRQPNLATMPRPVERLGTERPRGRAARRLAVLTFPGAGDPSVFRAQVDRLVRTASPVSLPQVQEALQTGAPLPPHAVLVSFEHGHRSAVTTALPVLAARGVPGVAFVVAGLVDTERPYWWQEAEFLVQQGGRARNLSVRAPEGVAAALAALPDPDRRSCLEELRVTARKAAPGRPQLTAEDLRALRDGGVEIGNHTYGDARLPHCDDYVVREEVVGAHERLSRLSGAEPDAFAHPGGVADPRAEALLRGLGYRSAFLGDGHTFDLRPTAASRPNPLRISRLSVNGRTSRGLFDAVLSGWSPTVRRLRSAVTCREA</sequence>
<dbReference type="Pfam" id="PF01522">
    <property type="entry name" value="Polysacc_deac_1"/>
    <property type="match status" value="1"/>
</dbReference>
<dbReference type="InterPro" id="IPR051398">
    <property type="entry name" value="Polysacch_Deacetylase"/>
</dbReference>